<dbReference type="InterPro" id="IPR050882">
    <property type="entry name" value="Prepilin_peptidase/N-MTase"/>
</dbReference>
<name>A0A1G9FBT1_9MICO</name>
<feature type="transmembrane region" description="Helical" evidence="2">
    <location>
        <begin position="91"/>
        <end position="110"/>
    </location>
</feature>
<feature type="domain" description="Prepilin type IV endopeptidase peptidase" evidence="3">
    <location>
        <begin position="69"/>
        <end position="180"/>
    </location>
</feature>
<evidence type="ECO:0000313" key="5">
    <source>
        <dbReference type="Proteomes" id="UP000198701"/>
    </source>
</evidence>
<reference evidence="4 5" key="1">
    <citation type="submission" date="2016-10" db="EMBL/GenBank/DDBJ databases">
        <authorList>
            <person name="de Groot N.N."/>
        </authorList>
    </citation>
    <scope>NUCLEOTIDE SEQUENCE [LARGE SCALE GENOMIC DNA]</scope>
    <source>
        <strain evidence="4 5">CGMCC 1.5382</strain>
    </source>
</reference>
<keyword evidence="4" id="KW-0808">Transferase</keyword>
<keyword evidence="5" id="KW-1185">Reference proteome</keyword>
<dbReference type="PANTHER" id="PTHR30487">
    <property type="entry name" value="TYPE 4 PREPILIN-LIKE PROTEINS LEADER PEPTIDE-PROCESSING ENZYME"/>
    <property type="match status" value="1"/>
</dbReference>
<keyword evidence="4" id="KW-0489">Methyltransferase</keyword>
<dbReference type="GO" id="GO:0005886">
    <property type="term" value="C:plasma membrane"/>
    <property type="evidence" value="ECO:0007669"/>
    <property type="project" value="TreeGrafter"/>
</dbReference>
<feature type="transmembrane region" description="Helical" evidence="2">
    <location>
        <begin position="166"/>
        <end position="186"/>
    </location>
</feature>
<feature type="transmembrane region" description="Helical" evidence="2">
    <location>
        <begin position="6"/>
        <end position="30"/>
    </location>
</feature>
<dbReference type="GO" id="GO:0032259">
    <property type="term" value="P:methylation"/>
    <property type="evidence" value="ECO:0007669"/>
    <property type="project" value="UniProtKB-KW"/>
</dbReference>
<protein>
    <submittedName>
        <fullName evidence="4">Leader peptidase (Prepilin peptidase) / N-methyltransferase</fullName>
    </submittedName>
</protein>
<keyword evidence="2" id="KW-1133">Transmembrane helix</keyword>
<gene>
    <name evidence="4" type="ORF">SAMN05216282_11555</name>
</gene>
<comment type="similarity">
    <text evidence="1">Belongs to the peptidase A24 family.</text>
</comment>
<dbReference type="GO" id="GO:0004190">
    <property type="term" value="F:aspartic-type endopeptidase activity"/>
    <property type="evidence" value="ECO:0007669"/>
    <property type="project" value="InterPro"/>
</dbReference>
<evidence type="ECO:0000259" key="3">
    <source>
        <dbReference type="Pfam" id="PF01478"/>
    </source>
</evidence>
<dbReference type="STRING" id="386301.SAMN05216282_11555"/>
<feature type="transmembrane region" description="Helical" evidence="2">
    <location>
        <begin position="42"/>
        <end position="59"/>
    </location>
</feature>
<dbReference type="OrthoDB" id="2087435at2"/>
<evidence type="ECO:0000256" key="2">
    <source>
        <dbReference type="SAM" id="Phobius"/>
    </source>
</evidence>
<keyword evidence="2" id="KW-0812">Transmembrane</keyword>
<organism evidence="4 5">
    <name type="scientific">Cryobacterium psychrotolerans</name>
    <dbReference type="NCBI Taxonomy" id="386301"/>
    <lineage>
        <taxon>Bacteria</taxon>
        <taxon>Bacillati</taxon>
        <taxon>Actinomycetota</taxon>
        <taxon>Actinomycetes</taxon>
        <taxon>Micrococcales</taxon>
        <taxon>Microbacteriaceae</taxon>
        <taxon>Cryobacterium</taxon>
    </lineage>
</organism>
<sequence>MNADLWLPLPAGLVGLALGVPLTGLAARMLRAPRDFGWRVRLAASLATGVLFALLALGFGPSPELPAYLLLAAASVALSIVDVTEKRLPNPLLLATTVIVAVALVIAAAVGADWGAALGALLGGAALFALYLVLALISPAGIGLGDVKLAAVIGLALGYLGWDTWLIGLVAGFVVGSAISLVALALRRVSLRGSLPFGPSMLAGAYIAILVAVL</sequence>
<dbReference type="Pfam" id="PF01478">
    <property type="entry name" value="Peptidase_A24"/>
    <property type="match status" value="1"/>
</dbReference>
<proteinExistence type="inferred from homology"/>
<dbReference type="PANTHER" id="PTHR30487:SF0">
    <property type="entry name" value="PREPILIN LEADER PEPTIDASE_N-METHYLTRANSFERASE-RELATED"/>
    <property type="match status" value="1"/>
</dbReference>
<feature type="transmembrane region" description="Helical" evidence="2">
    <location>
        <begin position="116"/>
        <end position="134"/>
    </location>
</feature>
<dbReference type="Gene3D" id="1.20.120.1220">
    <property type="match status" value="1"/>
</dbReference>
<dbReference type="EMBL" id="FNFU01000015">
    <property type="protein sequence ID" value="SDK85872.1"/>
    <property type="molecule type" value="Genomic_DNA"/>
</dbReference>
<dbReference type="GO" id="GO:0008168">
    <property type="term" value="F:methyltransferase activity"/>
    <property type="evidence" value="ECO:0007669"/>
    <property type="project" value="UniProtKB-KW"/>
</dbReference>
<accession>A0A1G9FBT1</accession>
<dbReference type="AlphaFoldDB" id="A0A1G9FBT1"/>
<feature type="transmembrane region" description="Helical" evidence="2">
    <location>
        <begin position="65"/>
        <end position="84"/>
    </location>
</feature>
<evidence type="ECO:0000313" key="4">
    <source>
        <dbReference type="EMBL" id="SDK85872.1"/>
    </source>
</evidence>
<keyword evidence="2" id="KW-0472">Membrane</keyword>
<dbReference type="Proteomes" id="UP000198701">
    <property type="component" value="Unassembled WGS sequence"/>
</dbReference>
<dbReference type="RefSeq" id="WP_092324270.1">
    <property type="nucleotide sequence ID" value="NZ_FNFU01000015.1"/>
</dbReference>
<dbReference type="GO" id="GO:0006465">
    <property type="term" value="P:signal peptide processing"/>
    <property type="evidence" value="ECO:0007669"/>
    <property type="project" value="TreeGrafter"/>
</dbReference>
<feature type="transmembrane region" description="Helical" evidence="2">
    <location>
        <begin position="141"/>
        <end position="160"/>
    </location>
</feature>
<dbReference type="InterPro" id="IPR000045">
    <property type="entry name" value="Prepilin_IV_endopep_pep"/>
</dbReference>
<evidence type="ECO:0000256" key="1">
    <source>
        <dbReference type="ARBA" id="ARBA00005801"/>
    </source>
</evidence>
<feature type="transmembrane region" description="Helical" evidence="2">
    <location>
        <begin position="193"/>
        <end position="213"/>
    </location>
</feature>